<feature type="chain" id="PRO_5029490735" evidence="2">
    <location>
        <begin position="29"/>
        <end position="860"/>
    </location>
</feature>
<reference evidence="4 5" key="1">
    <citation type="submission" date="2019-10" db="EMBL/GenBank/DDBJ databases">
        <title>Rudanella paleaurantiibacter sp. nov., isolated from sludge.</title>
        <authorList>
            <person name="Xu S.Q."/>
        </authorList>
    </citation>
    <scope>NUCLEOTIDE SEQUENCE [LARGE SCALE GENOMIC DNA]</scope>
    <source>
        <strain evidence="4 5">HX-22-17</strain>
    </source>
</reference>
<dbReference type="Proteomes" id="UP000488299">
    <property type="component" value="Unassembled WGS sequence"/>
</dbReference>
<dbReference type="InterPro" id="IPR036514">
    <property type="entry name" value="SGNH_hydro_sf"/>
</dbReference>
<evidence type="ECO:0000256" key="1">
    <source>
        <dbReference type="SAM" id="MobiDB-lite"/>
    </source>
</evidence>
<protein>
    <submittedName>
        <fullName evidence="4">DUF11 domain-containing protein</fullName>
    </submittedName>
</protein>
<dbReference type="Gene3D" id="3.40.50.1110">
    <property type="entry name" value="SGNH hydrolase"/>
    <property type="match status" value="1"/>
</dbReference>
<feature type="signal peptide" evidence="2">
    <location>
        <begin position="1"/>
        <end position="28"/>
    </location>
</feature>
<dbReference type="EMBL" id="WELI01000001">
    <property type="protein sequence ID" value="KAB7733042.1"/>
    <property type="molecule type" value="Genomic_DNA"/>
</dbReference>
<dbReference type="InterPro" id="IPR001434">
    <property type="entry name" value="OmcB-like_DUF11"/>
</dbReference>
<keyword evidence="2" id="KW-0732">Signal</keyword>
<keyword evidence="5" id="KW-1185">Reference proteome</keyword>
<evidence type="ECO:0000313" key="5">
    <source>
        <dbReference type="Proteomes" id="UP000488299"/>
    </source>
</evidence>
<feature type="region of interest" description="Disordered" evidence="1">
    <location>
        <begin position="831"/>
        <end position="860"/>
    </location>
</feature>
<dbReference type="SUPFAM" id="SSF52266">
    <property type="entry name" value="SGNH hydrolase"/>
    <property type="match status" value="1"/>
</dbReference>
<proteinExistence type="predicted"/>
<evidence type="ECO:0000256" key="2">
    <source>
        <dbReference type="SAM" id="SignalP"/>
    </source>
</evidence>
<comment type="caution">
    <text evidence="4">The sequence shown here is derived from an EMBL/GenBank/DDBJ whole genome shotgun (WGS) entry which is preliminary data.</text>
</comment>
<feature type="domain" description="DUF11" evidence="3">
    <location>
        <begin position="734"/>
        <end position="839"/>
    </location>
</feature>
<dbReference type="InterPro" id="IPR051172">
    <property type="entry name" value="Chlamydia_OmcB"/>
</dbReference>
<dbReference type="InterPro" id="IPR013783">
    <property type="entry name" value="Ig-like_fold"/>
</dbReference>
<sequence>MMRVWQTKQAICSGILFLYCLLAWQAQAQIDVTYPLSRMVFQRNSANQATFQVAGSFSAPIDRVEVQIVDRINANSNVGWTTLQTNPTNGQFVGTVTVSGGWYQINVRGRLGTSVVGTDAVDRVGVGEVFAILGHSNAQGTSCGNGTWGYTGPDLCPTIDGALDDRVSCARLNLNNSANFNNPAFDLYEQTGDNRYLPGLTAFEKYNTYVGSSPFSRFAWFWGKMGDLLVQQLGVPVLLYNAGFGGSRMQDVYNSAYDIPFQHGFIRYDIRMPYVNIRNIMNLYVPSTGLRAVLVQHGVNDRDNSTETIRTHYLGVIDKVRAEFNLPSLAWIVSKDSYIGAPFENVRAAQDAVINRAEGDQIYPGPDLDQVVMFNPAYSFDENNNNPALRWRPDGLHYSPAGQQEVAVRWSNVLGQQSLLNAITPVLPVSQPLASIACPTSTTGLTVTFPTGYEEYNWGDGTSNQSRSLPGGSYTVRLRLPNNRIAFPPAVTVPNYTTTVAPAIAIAGNQQSFCTTTVLSLTSTAGTPVRWNGAGATATSFSITTPGSYSAQTVDAVYGCVSAPTVLTIGLGAADLSLDMSVNKRVLKVGDEVTYAISMTNNGPCNTGTFSWRDRLPANVQFISSPDNLTAVNGEVIGTVAAGLNPNASITQRFTVRIQQPGLYLNAAEISAMATTDPNSVPNSGTGDGQNDAALTDLRTVESTTMVYASPNPNQTPLPAVIPNQPTPEPGKADLSLQLQSSRRVGRVGDPVMFSLTVSNRGGAAATTATVGITLPTGLTFVSSASGLVVNSGTVQGTVTNLAAGGSVTLTFVASATATGNLIVNAQVLTASPTDSDSEPGNGFTNGEDDTAQADIRVTQ</sequence>
<dbReference type="CDD" id="cd00229">
    <property type="entry name" value="SGNH_hydrolase"/>
    <property type="match status" value="1"/>
</dbReference>
<dbReference type="GO" id="GO:0016788">
    <property type="term" value="F:hydrolase activity, acting on ester bonds"/>
    <property type="evidence" value="ECO:0007669"/>
    <property type="project" value="UniProtKB-ARBA"/>
</dbReference>
<evidence type="ECO:0000259" key="3">
    <source>
        <dbReference type="Pfam" id="PF01345"/>
    </source>
</evidence>
<evidence type="ECO:0000313" key="4">
    <source>
        <dbReference type="EMBL" id="KAB7733042.1"/>
    </source>
</evidence>
<dbReference type="NCBIfam" id="TIGR01451">
    <property type="entry name" value="B_ant_repeat"/>
    <property type="match status" value="2"/>
</dbReference>
<name>A0A7J5U5B2_9BACT</name>
<dbReference type="InterPro" id="IPR047589">
    <property type="entry name" value="DUF11_rpt"/>
</dbReference>
<gene>
    <name evidence="4" type="ORF">F5984_03630</name>
</gene>
<dbReference type="Gene3D" id="2.60.40.10">
    <property type="entry name" value="Immunoglobulins"/>
    <property type="match status" value="2"/>
</dbReference>
<accession>A0A7J5U5B2</accession>
<dbReference type="PANTHER" id="PTHR34819">
    <property type="entry name" value="LARGE CYSTEINE-RICH PERIPLASMIC PROTEIN OMCB"/>
    <property type="match status" value="1"/>
</dbReference>
<dbReference type="Pfam" id="PF01345">
    <property type="entry name" value="DUF11"/>
    <property type="match status" value="2"/>
</dbReference>
<feature type="domain" description="DUF11" evidence="3">
    <location>
        <begin position="575"/>
        <end position="685"/>
    </location>
</feature>
<organism evidence="4 5">
    <name type="scientific">Rudanella paleaurantiibacter</name>
    <dbReference type="NCBI Taxonomy" id="2614655"/>
    <lineage>
        <taxon>Bacteria</taxon>
        <taxon>Pseudomonadati</taxon>
        <taxon>Bacteroidota</taxon>
        <taxon>Cytophagia</taxon>
        <taxon>Cytophagales</taxon>
        <taxon>Cytophagaceae</taxon>
        <taxon>Rudanella</taxon>
    </lineage>
</organism>
<dbReference type="AlphaFoldDB" id="A0A7J5U5B2"/>